<feature type="domain" description="R13L1/DRL21-like LRR repeat region" evidence="7">
    <location>
        <begin position="388"/>
        <end position="515"/>
    </location>
</feature>
<accession>A0AAN9QB24</accession>
<comment type="caution">
    <text evidence="8">The sequence shown here is derived from an EMBL/GenBank/DDBJ whole genome shotgun (WGS) entry which is preliminary data.</text>
</comment>
<dbReference type="PANTHER" id="PTHR47186">
    <property type="entry name" value="LEUCINE-RICH REPEAT-CONTAINING PROTEIN 57"/>
    <property type="match status" value="1"/>
</dbReference>
<dbReference type="EMBL" id="JAYMYQ010000005">
    <property type="protein sequence ID" value="KAK7328622.1"/>
    <property type="molecule type" value="Genomic_DNA"/>
</dbReference>
<evidence type="ECO:0000256" key="2">
    <source>
        <dbReference type="ARBA" id="ARBA00022741"/>
    </source>
</evidence>
<evidence type="ECO:0000259" key="5">
    <source>
        <dbReference type="Pfam" id="PF00931"/>
    </source>
</evidence>
<dbReference type="Pfam" id="PF00931">
    <property type="entry name" value="NB-ARC"/>
    <property type="match status" value="1"/>
</dbReference>
<keyword evidence="1" id="KW-0677">Repeat</keyword>
<dbReference type="Gene3D" id="3.40.50.300">
    <property type="entry name" value="P-loop containing nucleotide triphosphate hydrolases"/>
    <property type="match status" value="1"/>
</dbReference>
<feature type="domain" description="Disease resistance N-terminal" evidence="6">
    <location>
        <begin position="14"/>
        <end position="100"/>
    </location>
</feature>
<evidence type="ECO:0000256" key="4">
    <source>
        <dbReference type="SAM" id="Coils"/>
    </source>
</evidence>
<name>A0AAN9QB24_CANGL</name>
<evidence type="ECO:0000313" key="9">
    <source>
        <dbReference type="Proteomes" id="UP001367508"/>
    </source>
</evidence>
<dbReference type="GO" id="GO:0043531">
    <property type="term" value="F:ADP binding"/>
    <property type="evidence" value="ECO:0007669"/>
    <property type="project" value="InterPro"/>
</dbReference>
<sequence>MAEAIVGGAFLSGFINVVFDRLLSPQVANLVKGKKFDQHLIERLKTSLCGAEALLIDAEQKQIRNPSVKNWIDSLRDAVYVADDLLDRVLTKAATQKEVSNFFPRFLNFQDREMVNKMEEIVTRIEDIEKRKYVLGLKETPWENLSWRTPSTSLVKGNIYGRENDQNAIIKMLNDNSEDEVSVIPIVGMGGVGKTTLAQWVYNNEELMKELEELGQEAKIKIHARHLSYGRLIHPISKNFDAIDELKSLRTFLQVNFSPPSFNFECAVSIILSKFKYLRVLSFYYCWDLDALPDSIGELIHLRYLDLSLTSIKALPESLGKLYNLQTLKLYLCEDLTMLPSGTQNLVNLRHLDIRGTVLKEMPRGMNKLKHLQLLSDFVVGEHEENGMKELGELSNLHGTLRIRKLENVTDCVEAGEARIMDKMHIEHLFLGCSPGSDLVTTSTHTEREIFDKLQPHKGLKVLTIKRYRGTRFPDWVGHSSYKNMTHLSLESCSNCCMLPSLGQLPSLKSLEIEDFNGVETIGAEFYKNDNDCFPLETPFPSLEYLSFRKMPCWEVWHSLEFDAFPQLKRLIIFDCPILTRGLPNHLPALKTLDIRSCPKLIGDLPNNLLALEILVIDGCEQLVSSIPRAPSIRELRISKSSKVGLQELPAKLQSLLIGGSEPVECMFQAITVSQVTCLQSLTISDCLSTISFPGNFLPECLKVLRLWNSEKLEFPKQLQQQKLLESLQICNSCNSLTSFPLEAFPNLKRLKISECKNLESLSVSQSALDDLPSEGLVASNMTDFKVSKCNKLKSFPCHMNSLLPKLECLSISDCPEIDSFPKGGLPPNLTSLEIRTCEKLLRSLSSMSRLQGLTNLIIGGETCESIKTFPKRGLLPQLPSLTTLELVGFETMETLDCKGLLHLTSLQVLIIKECPKLKNMVGETLPHSLIKLKIDTCALLGKQCQKKNIEIWPRISHIRGIQLFLGSARNVNLTSVDQSNAGDPFMESNMRNGCVSRGGLLPNLTLLEIRNCEKLVRCFASINLLESHQSGGPCKIVKSFLKESLLLQSPSLGFCIWRLQGPSPSNLA</sequence>
<dbReference type="Pfam" id="PF25019">
    <property type="entry name" value="LRR_R13L1-DRL21"/>
    <property type="match status" value="1"/>
</dbReference>
<dbReference type="PRINTS" id="PR00364">
    <property type="entry name" value="DISEASERSIST"/>
</dbReference>
<feature type="coiled-coil region" evidence="4">
    <location>
        <begin position="197"/>
        <end position="224"/>
    </location>
</feature>
<keyword evidence="9" id="KW-1185">Reference proteome</keyword>
<evidence type="ECO:0000313" key="8">
    <source>
        <dbReference type="EMBL" id="KAK7328622.1"/>
    </source>
</evidence>
<keyword evidence="2" id="KW-0547">Nucleotide-binding</keyword>
<evidence type="ECO:0000259" key="6">
    <source>
        <dbReference type="Pfam" id="PF18052"/>
    </source>
</evidence>
<dbReference type="GO" id="GO:0051707">
    <property type="term" value="P:response to other organism"/>
    <property type="evidence" value="ECO:0007669"/>
    <property type="project" value="UniProtKB-ARBA"/>
</dbReference>
<dbReference type="InterPro" id="IPR041118">
    <property type="entry name" value="Rx_N"/>
</dbReference>
<organism evidence="8 9">
    <name type="scientific">Canavalia gladiata</name>
    <name type="common">Sword bean</name>
    <name type="synonym">Dolichos gladiatus</name>
    <dbReference type="NCBI Taxonomy" id="3824"/>
    <lineage>
        <taxon>Eukaryota</taxon>
        <taxon>Viridiplantae</taxon>
        <taxon>Streptophyta</taxon>
        <taxon>Embryophyta</taxon>
        <taxon>Tracheophyta</taxon>
        <taxon>Spermatophyta</taxon>
        <taxon>Magnoliopsida</taxon>
        <taxon>eudicotyledons</taxon>
        <taxon>Gunneridae</taxon>
        <taxon>Pentapetalae</taxon>
        <taxon>rosids</taxon>
        <taxon>fabids</taxon>
        <taxon>Fabales</taxon>
        <taxon>Fabaceae</taxon>
        <taxon>Papilionoideae</taxon>
        <taxon>50 kb inversion clade</taxon>
        <taxon>NPAAA clade</taxon>
        <taxon>indigoferoid/millettioid clade</taxon>
        <taxon>Phaseoleae</taxon>
        <taxon>Canavalia</taxon>
    </lineage>
</organism>
<keyword evidence="4" id="KW-0175">Coiled coil</keyword>
<dbReference type="Gene3D" id="3.80.10.10">
    <property type="entry name" value="Ribonuclease Inhibitor"/>
    <property type="match status" value="3"/>
</dbReference>
<evidence type="ECO:0000256" key="3">
    <source>
        <dbReference type="ARBA" id="ARBA00022821"/>
    </source>
</evidence>
<protein>
    <submittedName>
        <fullName evidence="8">Uncharacterized protein</fullName>
    </submittedName>
</protein>
<reference evidence="8 9" key="1">
    <citation type="submission" date="2024-01" db="EMBL/GenBank/DDBJ databases">
        <title>The genomes of 5 underutilized Papilionoideae crops provide insights into root nodulation and disease resistanc.</title>
        <authorList>
            <person name="Jiang F."/>
        </authorList>
    </citation>
    <scope>NUCLEOTIDE SEQUENCE [LARGE SCALE GENOMIC DNA]</scope>
    <source>
        <strain evidence="8">LVBAO_FW01</strain>
        <tissue evidence="8">Leaves</tissue>
    </source>
</reference>
<dbReference type="Pfam" id="PF18052">
    <property type="entry name" value="Rx_N"/>
    <property type="match status" value="1"/>
</dbReference>
<dbReference type="InterPro" id="IPR027417">
    <property type="entry name" value="P-loop_NTPase"/>
</dbReference>
<dbReference type="InterPro" id="IPR032675">
    <property type="entry name" value="LRR_dom_sf"/>
</dbReference>
<dbReference type="InterPro" id="IPR038005">
    <property type="entry name" value="RX-like_CC"/>
</dbReference>
<evidence type="ECO:0000259" key="7">
    <source>
        <dbReference type="Pfam" id="PF25019"/>
    </source>
</evidence>
<dbReference type="InterPro" id="IPR002182">
    <property type="entry name" value="NB-ARC"/>
</dbReference>
<dbReference type="AlphaFoldDB" id="A0AAN9QB24"/>
<evidence type="ECO:0000256" key="1">
    <source>
        <dbReference type="ARBA" id="ARBA00022737"/>
    </source>
</evidence>
<dbReference type="SUPFAM" id="SSF52058">
    <property type="entry name" value="L domain-like"/>
    <property type="match status" value="2"/>
</dbReference>
<dbReference type="SUPFAM" id="SSF52540">
    <property type="entry name" value="P-loop containing nucleoside triphosphate hydrolases"/>
    <property type="match status" value="1"/>
</dbReference>
<dbReference type="GO" id="GO:0006952">
    <property type="term" value="P:defense response"/>
    <property type="evidence" value="ECO:0007669"/>
    <property type="project" value="UniProtKB-KW"/>
</dbReference>
<proteinExistence type="predicted"/>
<dbReference type="Proteomes" id="UP001367508">
    <property type="component" value="Unassembled WGS sequence"/>
</dbReference>
<dbReference type="Gene3D" id="1.20.5.4130">
    <property type="match status" value="1"/>
</dbReference>
<dbReference type="PANTHER" id="PTHR47186:SF3">
    <property type="entry name" value="OS09G0267800 PROTEIN"/>
    <property type="match status" value="1"/>
</dbReference>
<keyword evidence="3" id="KW-0611">Plant defense</keyword>
<dbReference type="InterPro" id="IPR056789">
    <property type="entry name" value="LRR_R13L1-DRL21"/>
</dbReference>
<gene>
    <name evidence="8" type="ORF">VNO77_22735</name>
</gene>
<feature type="domain" description="NB-ARC" evidence="5">
    <location>
        <begin position="163"/>
        <end position="210"/>
    </location>
</feature>
<dbReference type="CDD" id="cd14798">
    <property type="entry name" value="RX-CC_like"/>
    <property type="match status" value="1"/>
</dbReference>